<feature type="compositionally biased region" description="Polar residues" evidence="2">
    <location>
        <begin position="310"/>
        <end position="320"/>
    </location>
</feature>
<evidence type="ECO:0000256" key="2">
    <source>
        <dbReference type="SAM" id="MobiDB-lite"/>
    </source>
</evidence>
<reference evidence="4" key="1">
    <citation type="submission" date="2025-08" db="UniProtKB">
        <authorList>
            <consortium name="RefSeq"/>
        </authorList>
    </citation>
    <scope>IDENTIFICATION</scope>
</reference>
<feature type="compositionally biased region" description="Polar residues" evidence="2">
    <location>
        <begin position="269"/>
        <end position="278"/>
    </location>
</feature>
<feature type="coiled-coil region" evidence="1">
    <location>
        <begin position="371"/>
        <end position="405"/>
    </location>
</feature>
<protein>
    <submittedName>
        <fullName evidence="4">Uncharacterized protein LOC113471249</fullName>
    </submittedName>
</protein>
<feature type="region of interest" description="Disordered" evidence="2">
    <location>
        <begin position="1"/>
        <end position="44"/>
    </location>
</feature>
<feature type="compositionally biased region" description="Basic and acidic residues" evidence="2">
    <location>
        <begin position="326"/>
        <end position="343"/>
    </location>
</feature>
<dbReference type="Proteomes" id="UP000079169">
    <property type="component" value="Unplaced"/>
</dbReference>
<dbReference type="KEGG" id="dci:113471249"/>
<proteinExistence type="predicted"/>
<sequence>MNEESGRSEKHYLDKRSRSVTSNHEEKYRRQFHRGLSTGSMPTHPRTYQEDAYNGAFRPNYPGGNITDALSYYPTNSRVSEAYSALEPNQTEPIYDSPRSLSYNYKDSQMHQGLDLAGQASYVRNTQYGESYNNPTGGVIVSKLGYISISNDIKEPGVKNHKGPTKKSKAILRSAMSVAEQVGHSVSNILPNVHLYKRKRSYSLPGSAPDDVPVVAKEHKRSGLAKFKSLSLSPSRSIEHKKPKTETSPGVMSSFGTFLKKYNKKKSRNTYASPYVSDSESEWGTHERLGSAEDSDSVFSEASPKHSRKNIPSNNNTGQHSPLARKKSDHDHPGRNHYEHETLPTDIQFNFQSQNGEKDTGIPPSEYQKQILLQKQQNLVLEEERKRLQEEVQFAQDKKKYADELKMLVEKSEKSSRRPSQVEIYQEEDNGTYETLNQVAEKCRADTERQERRRSSIETTLTSPCWMRTLQKIGCNSRHDSQHYSATESIWCLQNMNHLGLTSFQTETSNFGNS</sequence>
<name>A0A3Q0JC81_DIACI</name>
<accession>A0A3Q0JC81</accession>
<evidence type="ECO:0000256" key="1">
    <source>
        <dbReference type="SAM" id="Coils"/>
    </source>
</evidence>
<dbReference type="RefSeq" id="XP_026686051.1">
    <property type="nucleotide sequence ID" value="XM_026830250.1"/>
</dbReference>
<dbReference type="PaxDb" id="121845-A0A3Q0JC81"/>
<keyword evidence="3" id="KW-1185">Reference proteome</keyword>
<dbReference type="STRING" id="121845.A0A3Q0JC81"/>
<gene>
    <name evidence="4" type="primary">LOC113471249</name>
</gene>
<feature type="compositionally biased region" description="Basic and acidic residues" evidence="2">
    <location>
        <begin position="1"/>
        <end position="29"/>
    </location>
</feature>
<dbReference type="AlphaFoldDB" id="A0A3Q0JC81"/>
<evidence type="ECO:0000313" key="4">
    <source>
        <dbReference type="RefSeq" id="XP_026686051.1"/>
    </source>
</evidence>
<keyword evidence="1" id="KW-0175">Coiled coil</keyword>
<organism evidence="3 4">
    <name type="scientific">Diaphorina citri</name>
    <name type="common">Asian citrus psyllid</name>
    <dbReference type="NCBI Taxonomy" id="121845"/>
    <lineage>
        <taxon>Eukaryota</taxon>
        <taxon>Metazoa</taxon>
        <taxon>Ecdysozoa</taxon>
        <taxon>Arthropoda</taxon>
        <taxon>Hexapoda</taxon>
        <taxon>Insecta</taxon>
        <taxon>Pterygota</taxon>
        <taxon>Neoptera</taxon>
        <taxon>Paraneoptera</taxon>
        <taxon>Hemiptera</taxon>
        <taxon>Sternorrhyncha</taxon>
        <taxon>Psylloidea</taxon>
        <taxon>Psyllidae</taxon>
        <taxon>Diaphorininae</taxon>
        <taxon>Diaphorina</taxon>
    </lineage>
</organism>
<dbReference type="GeneID" id="113471249"/>
<feature type="region of interest" description="Disordered" evidence="2">
    <location>
        <begin position="269"/>
        <end position="345"/>
    </location>
</feature>
<evidence type="ECO:0000313" key="3">
    <source>
        <dbReference type="Proteomes" id="UP000079169"/>
    </source>
</evidence>
<feature type="region of interest" description="Disordered" evidence="2">
    <location>
        <begin position="226"/>
        <end position="254"/>
    </location>
</feature>